<keyword evidence="2" id="KW-1185">Reference proteome</keyword>
<accession>A0AAV4Y347</accession>
<reference evidence="1 2" key="1">
    <citation type="submission" date="2021-06" db="EMBL/GenBank/DDBJ databases">
        <title>Caerostris extrusa draft genome.</title>
        <authorList>
            <person name="Kono N."/>
            <person name="Arakawa K."/>
        </authorList>
    </citation>
    <scope>NUCLEOTIDE SEQUENCE [LARGE SCALE GENOMIC DNA]</scope>
</reference>
<dbReference type="EMBL" id="BPLR01018666">
    <property type="protein sequence ID" value="GIZ01425.1"/>
    <property type="molecule type" value="Genomic_DNA"/>
</dbReference>
<evidence type="ECO:0000313" key="1">
    <source>
        <dbReference type="EMBL" id="GIZ01425.1"/>
    </source>
</evidence>
<organism evidence="1 2">
    <name type="scientific">Caerostris extrusa</name>
    <name type="common">Bark spider</name>
    <name type="synonym">Caerostris bankana</name>
    <dbReference type="NCBI Taxonomy" id="172846"/>
    <lineage>
        <taxon>Eukaryota</taxon>
        <taxon>Metazoa</taxon>
        <taxon>Ecdysozoa</taxon>
        <taxon>Arthropoda</taxon>
        <taxon>Chelicerata</taxon>
        <taxon>Arachnida</taxon>
        <taxon>Araneae</taxon>
        <taxon>Araneomorphae</taxon>
        <taxon>Entelegynae</taxon>
        <taxon>Araneoidea</taxon>
        <taxon>Araneidae</taxon>
        <taxon>Caerostris</taxon>
    </lineage>
</organism>
<name>A0AAV4Y347_CAEEX</name>
<gene>
    <name evidence="1" type="ORF">CEXT_131991</name>
</gene>
<comment type="caution">
    <text evidence="1">The sequence shown here is derived from an EMBL/GenBank/DDBJ whole genome shotgun (WGS) entry which is preliminary data.</text>
</comment>
<dbReference type="AlphaFoldDB" id="A0AAV4Y347"/>
<evidence type="ECO:0000313" key="2">
    <source>
        <dbReference type="Proteomes" id="UP001054945"/>
    </source>
</evidence>
<sequence length="115" mass="12994">MSVDGRLPPRSNNKLHYSFPIFLTHIRPHLPRTWNTVLLAKNNTRALFFLHNSPVIFGIITDRKRKKNVRGSPPTALRIMISSPQLLQILPGLAHHSDPPLYGPSVRISGTDVRC</sequence>
<proteinExistence type="predicted"/>
<dbReference type="Proteomes" id="UP001054945">
    <property type="component" value="Unassembled WGS sequence"/>
</dbReference>
<protein>
    <submittedName>
        <fullName evidence="1">Uncharacterized protein</fullName>
    </submittedName>
</protein>